<reference evidence="2 3" key="1">
    <citation type="journal article" date="2010" name="Proc. Natl. Acad. Sci. U.S.A.">
        <title>Clostridium ljungdahlii represents a microbial production platform based on syngas.</title>
        <authorList>
            <person name="Kopke M."/>
            <person name="Held C."/>
            <person name="Hujer S."/>
            <person name="Liesegang H."/>
            <person name="Wiezer A."/>
            <person name="Wollherr A."/>
            <person name="Ehrenreich A."/>
            <person name="Liebl W."/>
            <person name="Gottschalk G."/>
            <person name="Durre P."/>
        </authorList>
    </citation>
    <scope>NUCLEOTIDE SEQUENCE [LARGE SCALE GENOMIC DNA]</scope>
    <source>
        <strain evidence="3">ATCC 55383 / DSM 13528 / PETC</strain>
    </source>
</reference>
<feature type="transmembrane region" description="Helical" evidence="1">
    <location>
        <begin position="49"/>
        <end position="70"/>
    </location>
</feature>
<sequence length="152" mass="16931">MIILIGTSQGEGLVYSSGWHSILNYKRSQQILFAETFLFYTIKLCLRMIVNKVVASIILLIVAAVNFFGITSTPKVIIEIFFINLVLLVLYVGISVSNVDVTNLSHVFGSGITGIVTDARLFFRCFDDFQRMAIMSNTIKNPQKSIPFSIIG</sequence>
<dbReference type="STRING" id="748727.CLJU_c40190"/>
<dbReference type="EMBL" id="CP001666">
    <property type="protein sequence ID" value="ADK17043.1"/>
    <property type="molecule type" value="Genomic_DNA"/>
</dbReference>
<organism evidence="2 3">
    <name type="scientific">Clostridium ljungdahlii (strain ATCC 55383 / DSM 13528 / PETC)</name>
    <dbReference type="NCBI Taxonomy" id="748727"/>
    <lineage>
        <taxon>Bacteria</taxon>
        <taxon>Bacillati</taxon>
        <taxon>Bacillota</taxon>
        <taxon>Clostridia</taxon>
        <taxon>Eubacteriales</taxon>
        <taxon>Clostridiaceae</taxon>
        <taxon>Clostridium</taxon>
    </lineage>
</organism>
<keyword evidence="1" id="KW-0812">Transmembrane</keyword>
<keyword evidence="1" id="KW-1133">Transmembrane helix</keyword>
<protein>
    <submittedName>
        <fullName evidence="2">Hypothetical membrane protein</fullName>
    </submittedName>
</protein>
<dbReference type="AlphaFoldDB" id="D8GIG9"/>
<dbReference type="Gene3D" id="1.20.1740.10">
    <property type="entry name" value="Amino acid/polyamine transporter I"/>
    <property type="match status" value="1"/>
</dbReference>
<dbReference type="Proteomes" id="UP000001656">
    <property type="component" value="Chromosome"/>
</dbReference>
<name>D8GIG9_CLOLD</name>
<dbReference type="KEGG" id="clj:CLJU_c40190"/>
<keyword evidence="1" id="KW-0472">Membrane</keyword>
<accession>D8GIG9</accession>
<gene>
    <name evidence="2" type="ordered locus">CLJU_c40190</name>
</gene>
<evidence type="ECO:0000313" key="2">
    <source>
        <dbReference type="EMBL" id="ADK17043.1"/>
    </source>
</evidence>
<dbReference type="HOGENOM" id="CLU_1719164_0_0_9"/>
<dbReference type="eggNOG" id="COG0531">
    <property type="taxonomic scope" value="Bacteria"/>
</dbReference>
<evidence type="ECO:0000313" key="3">
    <source>
        <dbReference type="Proteomes" id="UP000001656"/>
    </source>
</evidence>
<evidence type="ECO:0000256" key="1">
    <source>
        <dbReference type="SAM" id="Phobius"/>
    </source>
</evidence>
<feature type="transmembrane region" description="Helical" evidence="1">
    <location>
        <begin position="76"/>
        <end position="94"/>
    </location>
</feature>
<proteinExistence type="predicted"/>